<name>A0A7U9KR04_9ACTN</name>
<reference evidence="1 2" key="1">
    <citation type="submission" date="2018-11" db="EMBL/GenBank/DDBJ databases">
        <title>Whole genome sequence of Streptomyces chrestomyceticus NBRC 13444(T).</title>
        <authorList>
            <person name="Komaki H."/>
            <person name="Tamura T."/>
        </authorList>
    </citation>
    <scope>NUCLEOTIDE SEQUENCE [LARGE SCALE GENOMIC DNA]</scope>
    <source>
        <strain evidence="1 2">NBRC 13444</strain>
    </source>
</reference>
<proteinExistence type="predicted"/>
<dbReference type="Proteomes" id="UP000287830">
    <property type="component" value="Unassembled WGS sequence"/>
</dbReference>
<gene>
    <name evidence="1" type="ORF">OEIGOIKO_01546</name>
</gene>
<dbReference type="AlphaFoldDB" id="A0A7U9KR04"/>
<dbReference type="EMBL" id="BHZC01000001">
    <property type="protein sequence ID" value="GCD33822.1"/>
    <property type="molecule type" value="Genomic_DNA"/>
</dbReference>
<evidence type="ECO:0000313" key="1">
    <source>
        <dbReference type="EMBL" id="GCD33822.1"/>
    </source>
</evidence>
<sequence length="41" mass="4578">MWELERVSETTVKTLRFRSDGPEDAPCLVLGASLGTAWHMS</sequence>
<evidence type="ECO:0000313" key="2">
    <source>
        <dbReference type="Proteomes" id="UP000287830"/>
    </source>
</evidence>
<organism evidence="1 2">
    <name type="scientific">Streptomyces chrestomyceticus JCM 4735</name>
    <dbReference type="NCBI Taxonomy" id="1306181"/>
    <lineage>
        <taxon>Bacteria</taxon>
        <taxon>Bacillati</taxon>
        <taxon>Actinomycetota</taxon>
        <taxon>Actinomycetes</taxon>
        <taxon>Kitasatosporales</taxon>
        <taxon>Streptomycetaceae</taxon>
        <taxon>Streptomyces</taxon>
    </lineage>
</organism>
<protein>
    <submittedName>
        <fullName evidence="1">3-oxoadipate enol-lactonase</fullName>
    </submittedName>
</protein>
<comment type="caution">
    <text evidence="1">The sequence shown here is derived from an EMBL/GenBank/DDBJ whole genome shotgun (WGS) entry which is preliminary data.</text>
</comment>
<accession>A0A7U9KR04</accession>